<reference evidence="7 8" key="1">
    <citation type="journal article" date="2013" name="Genome Announc.">
        <title>The Draft Genome Sequence of Sphingomonas paucimobilis Strain HER1398 (Proteobacteria), Host to the Giant PAU Phage, Indicates That It Is a Member of the Genus Sphingobacterium (Bacteroidetes).</title>
        <authorList>
            <person name="White R.A.III."/>
            <person name="Suttle C.A."/>
        </authorList>
    </citation>
    <scope>NUCLEOTIDE SEQUENCE [LARGE SCALE GENOMIC DNA]</scope>
    <source>
        <strain evidence="7 8">HER1398</strain>
    </source>
</reference>
<evidence type="ECO:0000256" key="2">
    <source>
        <dbReference type="ARBA" id="ARBA00022748"/>
    </source>
</evidence>
<dbReference type="RefSeq" id="WP_021070517.1">
    <property type="nucleotide sequence ID" value="NZ_ATDL01000015.1"/>
</dbReference>
<keyword evidence="3" id="KW-1015">Disulfide bond</keyword>
<evidence type="ECO:0000259" key="6">
    <source>
        <dbReference type="PROSITE" id="PS51352"/>
    </source>
</evidence>
<gene>
    <name evidence="7" type="ORF">M472_09600</name>
</gene>
<evidence type="ECO:0000313" key="7">
    <source>
        <dbReference type="EMBL" id="ERJ59024.1"/>
    </source>
</evidence>
<dbReference type="InterPro" id="IPR036249">
    <property type="entry name" value="Thioredoxin-like_sf"/>
</dbReference>
<dbReference type="PATRIC" id="fig|1346330.5.peg.2355"/>
<dbReference type="GO" id="GO:0017004">
    <property type="term" value="P:cytochrome complex assembly"/>
    <property type="evidence" value="ECO:0007669"/>
    <property type="project" value="UniProtKB-KW"/>
</dbReference>
<protein>
    <recommendedName>
        <fullName evidence="6">Thioredoxin domain-containing protein</fullName>
    </recommendedName>
</protein>
<dbReference type="AlphaFoldDB" id="U2J245"/>
<comment type="subcellular location">
    <subcellularLocation>
        <location evidence="1">Cell envelope</location>
    </subcellularLocation>
</comment>
<dbReference type="SUPFAM" id="SSF52833">
    <property type="entry name" value="Thioredoxin-like"/>
    <property type="match status" value="1"/>
</dbReference>
<dbReference type="PANTHER" id="PTHR42852:SF6">
    <property type="entry name" value="THIOL:DISULFIDE INTERCHANGE PROTEIN DSBE"/>
    <property type="match status" value="1"/>
</dbReference>
<dbReference type="EMBL" id="ATDL01000015">
    <property type="protein sequence ID" value="ERJ59024.1"/>
    <property type="molecule type" value="Genomic_DNA"/>
</dbReference>
<proteinExistence type="predicted"/>
<keyword evidence="5" id="KW-0732">Signal</keyword>
<dbReference type="Gene3D" id="3.40.30.10">
    <property type="entry name" value="Glutaredoxin"/>
    <property type="match status" value="1"/>
</dbReference>
<evidence type="ECO:0000256" key="5">
    <source>
        <dbReference type="SAM" id="SignalP"/>
    </source>
</evidence>
<name>U2J245_9SPHI</name>
<keyword evidence="8" id="KW-1185">Reference proteome</keyword>
<feature type="signal peptide" evidence="5">
    <location>
        <begin position="1"/>
        <end position="24"/>
    </location>
</feature>
<evidence type="ECO:0000256" key="1">
    <source>
        <dbReference type="ARBA" id="ARBA00004196"/>
    </source>
</evidence>
<dbReference type="OrthoDB" id="1081352at2"/>
<feature type="domain" description="Thioredoxin" evidence="6">
    <location>
        <begin position="256"/>
        <end position="395"/>
    </location>
</feature>
<dbReference type="PROSITE" id="PS51352">
    <property type="entry name" value="THIOREDOXIN_2"/>
    <property type="match status" value="1"/>
</dbReference>
<comment type="caution">
    <text evidence="7">The sequence shown here is derived from an EMBL/GenBank/DDBJ whole genome shotgun (WGS) entry which is preliminary data.</text>
</comment>
<evidence type="ECO:0000256" key="3">
    <source>
        <dbReference type="ARBA" id="ARBA00023157"/>
    </source>
</evidence>
<dbReference type="GO" id="GO:0030313">
    <property type="term" value="C:cell envelope"/>
    <property type="evidence" value="ECO:0007669"/>
    <property type="project" value="UniProtKB-SubCell"/>
</dbReference>
<sequence length="395" mass="45414">MKTLVYNLTVSILLVLLAMGASYAQSFQIDGQVEGVKDGTIVHLLCVEHGGKDSLARGVFKKGKFKLKGRVSSPRLCEIQIEQTVQNSDGTNYKSSRNAKLMLDNVKMSFFANHLDSIPSFMERVSKEKNVIIKGGDVQQEYQEYRDYMYAAELTAYNAWRDLYWSPLAEKRNQDTQRKAEEVKNQADEDVEARQRMFVKLHPTYAISALLASEWIKEPFTYSGDELDSLYHSLSQGRDQVRIAQIKNEIVSAKRYTRNSKYRDFGLLTVNKDTSSLKEQLHPQKYSLIDFWASWCGPCRAAIPDVRRLYNSKGDRLHIIAISVDAKENDWRKAMNDEKMEWTQLWIPKELMKAVQDGYQLKSIPFLLLLTPDGNIAYAGHDVHKIESILEEQTY</sequence>
<keyword evidence="2" id="KW-0201">Cytochrome c-type biogenesis</keyword>
<dbReference type="InterPro" id="IPR050553">
    <property type="entry name" value="Thioredoxin_ResA/DsbE_sf"/>
</dbReference>
<dbReference type="Proteomes" id="UP000016584">
    <property type="component" value="Unassembled WGS sequence"/>
</dbReference>
<dbReference type="PANTHER" id="PTHR42852">
    <property type="entry name" value="THIOL:DISULFIDE INTERCHANGE PROTEIN DSBE"/>
    <property type="match status" value="1"/>
</dbReference>
<feature type="chain" id="PRO_5004628162" description="Thioredoxin domain-containing protein" evidence="5">
    <location>
        <begin position="25"/>
        <end position="395"/>
    </location>
</feature>
<dbReference type="InterPro" id="IPR013766">
    <property type="entry name" value="Thioredoxin_domain"/>
</dbReference>
<dbReference type="STRING" id="1346330.M472_09600"/>
<accession>U2J245</accession>
<dbReference type="eggNOG" id="COG0526">
    <property type="taxonomic scope" value="Bacteria"/>
</dbReference>
<dbReference type="Pfam" id="PF13905">
    <property type="entry name" value="Thioredoxin_8"/>
    <property type="match status" value="1"/>
</dbReference>
<dbReference type="InterPro" id="IPR025380">
    <property type="entry name" value="DUF4369"/>
</dbReference>
<dbReference type="Pfam" id="PF14289">
    <property type="entry name" value="DUF4369"/>
    <property type="match status" value="1"/>
</dbReference>
<evidence type="ECO:0000256" key="4">
    <source>
        <dbReference type="ARBA" id="ARBA00023284"/>
    </source>
</evidence>
<keyword evidence="4" id="KW-0676">Redox-active center</keyword>
<evidence type="ECO:0000313" key="8">
    <source>
        <dbReference type="Proteomes" id="UP000016584"/>
    </source>
</evidence>
<dbReference type="InterPro" id="IPR012336">
    <property type="entry name" value="Thioredoxin-like_fold"/>
</dbReference>
<organism evidence="7 8">
    <name type="scientific">Sphingobacterium paucimobilis HER1398</name>
    <dbReference type="NCBI Taxonomy" id="1346330"/>
    <lineage>
        <taxon>Bacteria</taxon>
        <taxon>Pseudomonadati</taxon>
        <taxon>Bacteroidota</taxon>
        <taxon>Sphingobacteriia</taxon>
        <taxon>Sphingobacteriales</taxon>
        <taxon>Sphingobacteriaceae</taxon>
        <taxon>Sphingobacterium</taxon>
    </lineage>
</organism>
<dbReference type="CDD" id="cd02966">
    <property type="entry name" value="TlpA_like_family"/>
    <property type="match status" value="1"/>
</dbReference>